<dbReference type="AlphaFoldDB" id="A0A7U6LC05"/>
<proteinExistence type="predicted"/>
<dbReference type="Proteomes" id="UP000321943">
    <property type="component" value="Chromosome"/>
</dbReference>
<protein>
    <submittedName>
        <fullName evidence="1">Uncharacterized protein</fullName>
    </submittedName>
</protein>
<name>A0A7U6LC05_9FUSO</name>
<organism evidence="1 2">
    <name type="scientific">Leptotrichia wadei</name>
    <dbReference type="NCBI Taxonomy" id="157687"/>
    <lineage>
        <taxon>Bacteria</taxon>
        <taxon>Fusobacteriati</taxon>
        <taxon>Fusobacteriota</taxon>
        <taxon>Fusobacteriia</taxon>
        <taxon>Fusobacteriales</taxon>
        <taxon>Leptotrichiaceae</taxon>
        <taxon>Leptotrichia</taxon>
    </lineage>
</organism>
<sequence>MKMNERKEFFEDVVMEVTDEILESGTHGESESRLLKKDEKIKDKLAELFTYVKIAINEMRDETSRKSEKEIYEKYRKNIEKMYVDEVLCNSVIAVDILEKAEKITKKAFNK</sequence>
<dbReference type="RefSeq" id="WP_018498215.1">
    <property type="nucleotide sequence ID" value="NZ_AP019829.2"/>
</dbReference>
<evidence type="ECO:0000313" key="1">
    <source>
        <dbReference type="EMBL" id="BBM43669.1"/>
    </source>
</evidence>
<dbReference type="KEGG" id="lwd:JCM16777_1932"/>
<reference evidence="1 2" key="1">
    <citation type="submission" date="2019-07" db="EMBL/GenBank/DDBJ databases">
        <title>Complete Genome Sequence of Leptotrichia wadei Strain JCM16777.</title>
        <authorList>
            <person name="Watanabe S."/>
            <person name="Cui L."/>
        </authorList>
    </citation>
    <scope>NUCLEOTIDE SEQUENCE [LARGE SCALE GENOMIC DNA]</scope>
    <source>
        <strain evidence="1 2">JCM16777</strain>
    </source>
</reference>
<accession>A0A7U6LC05</accession>
<gene>
    <name evidence="1" type="ORF">JCM16777_1932</name>
</gene>
<dbReference type="GeneID" id="84805231"/>
<evidence type="ECO:0000313" key="2">
    <source>
        <dbReference type="Proteomes" id="UP000321943"/>
    </source>
</evidence>
<dbReference type="EMBL" id="AP019829">
    <property type="protein sequence ID" value="BBM43669.1"/>
    <property type="molecule type" value="Genomic_DNA"/>
</dbReference>